<keyword evidence="6" id="KW-0378">Hydrolase</keyword>
<accession>A0AAN9MXJ2</accession>
<comment type="cofactor">
    <cofactor evidence="6">
        <name>Mg(2+)</name>
        <dbReference type="ChEBI" id="CHEBI:18420"/>
    </cofactor>
    <text evidence="6">Binds 1 Mg(2+) ion per subunit.</text>
</comment>
<protein>
    <recommendedName>
        <fullName evidence="6">Vesicle-fusing ATPase</fullName>
        <ecNumber evidence="6">3.6.4.6</ecNumber>
    </recommendedName>
</protein>
<evidence type="ECO:0000259" key="7">
    <source>
        <dbReference type="Pfam" id="PF02933"/>
    </source>
</evidence>
<dbReference type="AlphaFoldDB" id="A0AAN9MXJ2"/>
<dbReference type="EMBL" id="JAYMYQ010000001">
    <property type="protein sequence ID" value="KAK7362850.1"/>
    <property type="molecule type" value="Genomic_DNA"/>
</dbReference>
<dbReference type="InterPro" id="IPR029067">
    <property type="entry name" value="CDC48_domain_2-like_sf"/>
</dbReference>
<dbReference type="SUPFAM" id="SSF50692">
    <property type="entry name" value="ADC-like"/>
    <property type="match status" value="1"/>
</dbReference>
<keyword evidence="6" id="KW-0460">Magnesium</keyword>
<reference evidence="8 9" key="1">
    <citation type="submission" date="2024-01" db="EMBL/GenBank/DDBJ databases">
        <title>The genomes of 5 underutilized Papilionoideae crops provide insights into root nodulation and disease resistanc.</title>
        <authorList>
            <person name="Jiang F."/>
        </authorList>
    </citation>
    <scope>NUCLEOTIDE SEQUENCE [LARGE SCALE GENOMIC DNA]</scope>
    <source>
        <strain evidence="8">LVBAO_FW01</strain>
        <tissue evidence="8">Leaves</tissue>
    </source>
</reference>
<comment type="subcellular location">
    <subcellularLocation>
        <location evidence="1 6">Cytoplasm</location>
    </subcellularLocation>
</comment>
<comment type="similarity">
    <text evidence="2 6">Belongs to the AAA ATPase family.</text>
</comment>
<dbReference type="Pfam" id="PF02933">
    <property type="entry name" value="CDC48_2"/>
    <property type="match status" value="1"/>
</dbReference>
<dbReference type="SUPFAM" id="SSF54585">
    <property type="entry name" value="Cdc48 domain 2-like"/>
    <property type="match status" value="1"/>
</dbReference>
<keyword evidence="6" id="KW-0931">ER-Golgi transport</keyword>
<evidence type="ECO:0000256" key="3">
    <source>
        <dbReference type="ARBA" id="ARBA00022490"/>
    </source>
</evidence>
<dbReference type="GO" id="GO:0046872">
    <property type="term" value="F:metal ion binding"/>
    <property type="evidence" value="ECO:0007669"/>
    <property type="project" value="UniProtKB-UniRule"/>
</dbReference>
<keyword evidence="3 6" id="KW-0963">Cytoplasm</keyword>
<dbReference type="GO" id="GO:0005795">
    <property type="term" value="C:Golgi stack"/>
    <property type="evidence" value="ECO:0007669"/>
    <property type="project" value="TreeGrafter"/>
</dbReference>
<organism evidence="8 9">
    <name type="scientific">Canavalia gladiata</name>
    <name type="common">Sword bean</name>
    <name type="synonym">Dolichos gladiatus</name>
    <dbReference type="NCBI Taxonomy" id="3824"/>
    <lineage>
        <taxon>Eukaryota</taxon>
        <taxon>Viridiplantae</taxon>
        <taxon>Streptophyta</taxon>
        <taxon>Embryophyta</taxon>
        <taxon>Tracheophyta</taxon>
        <taxon>Spermatophyta</taxon>
        <taxon>Magnoliopsida</taxon>
        <taxon>eudicotyledons</taxon>
        <taxon>Gunneridae</taxon>
        <taxon>Pentapetalae</taxon>
        <taxon>rosids</taxon>
        <taxon>fabids</taxon>
        <taxon>Fabales</taxon>
        <taxon>Fabaceae</taxon>
        <taxon>Papilionoideae</taxon>
        <taxon>50 kb inversion clade</taxon>
        <taxon>NPAAA clade</taxon>
        <taxon>indigoferoid/millettioid clade</taxon>
        <taxon>Phaseoleae</taxon>
        <taxon>Canavalia</taxon>
    </lineage>
</organism>
<dbReference type="InterPro" id="IPR004201">
    <property type="entry name" value="Cdc48_dom2"/>
</dbReference>
<proteinExistence type="inferred from homology"/>
<dbReference type="PANTHER" id="PTHR23078:SF3">
    <property type="entry name" value="VESICLE-FUSING ATPASE"/>
    <property type="match status" value="1"/>
</dbReference>
<comment type="catalytic activity">
    <reaction evidence="6">
        <text>ATP + H2O = ADP + phosphate + H(+)</text>
        <dbReference type="Rhea" id="RHEA:13065"/>
        <dbReference type="ChEBI" id="CHEBI:15377"/>
        <dbReference type="ChEBI" id="CHEBI:15378"/>
        <dbReference type="ChEBI" id="CHEBI:30616"/>
        <dbReference type="ChEBI" id="CHEBI:43474"/>
        <dbReference type="ChEBI" id="CHEBI:456216"/>
        <dbReference type="EC" id="3.6.4.6"/>
    </reaction>
</comment>
<name>A0AAN9MXJ2_CANGL</name>
<dbReference type="FunFam" id="2.40.40.20:FF:000012">
    <property type="entry name" value="Vesicle-fusing ATPase protein"/>
    <property type="match status" value="1"/>
</dbReference>
<keyword evidence="4 6" id="KW-0547">Nucleotide-binding</keyword>
<keyword evidence="5 6" id="KW-0067">ATP-binding</keyword>
<dbReference type="InterPro" id="IPR039812">
    <property type="entry name" value="Vesicle-fus_ATPase"/>
</dbReference>
<feature type="domain" description="CDC48" evidence="7">
    <location>
        <begin position="159"/>
        <end position="214"/>
    </location>
</feature>
<dbReference type="Gene3D" id="2.40.40.20">
    <property type="match status" value="1"/>
</dbReference>
<dbReference type="GO" id="GO:0016887">
    <property type="term" value="F:ATP hydrolysis activity"/>
    <property type="evidence" value="ECO:0007669"/>
    <property type="project" value="InterPro"/>
</dbReference>
<evidence type="ECO:0000313" key="9">
    <source>
        <dbReference type="Proteomes" id="UP001367508"/>
    </source>
</evidence>
<evidence type="ECO:0000256" key="5">
    <source>
        <dbReference type="ARBA" id="ARBA00022840"/>
    </source>
</evidence>
<dbReference type="GO" id="GO:0043001">
    <property type="term" value="P:Golgi to plasma membrane protein transport"/>
    <property type="evidence" value="ECO:0007669"/>
    <property type="project" value="TreeGrafter"/>
</dbReference>
<keyword evidence="9" id="KW-1185">Reference proteome</keyword>
<evidence type="ECO:0000256" key="6">
    <source>
        <dbReference type="RuleBase" id="RU367045"/>
    </source>
</evidence>
<keyword evidence="6" id="KW-0653">Protein transport</keyword>
<keyword evidence="6" id="KW-0479">Metal-binding</keyword>
<dbReference type="Gene3D" id="3.10.330.10">
    <property type="match status" value="1"/>
</dbReference>
<dbReference type="EC" id="3.6.4.6" evidence="6"/>
<evidence type="ECO:0000256" key="1">
    <source>
        <dbReference type="ARBA" id="ARBA00004496"/>
    </source>
</evidence>
<evidence type="ECO:0000256" key="4">
    <source>
        <dbReference type="ARBA" id="ARBA00022741"/>
    </source>
</evidence>
<dbReference type="InterPro" id="IPR009010">
    <property type="entry name" value="Asp_de-COase-like_dom_sf"/>
</dbReference>
<dbReference type="PANTHER" id="PTHR23078">
    <property type="entry name" value="VESICULAR-FUSION PROTEIN NSF"/>
    <property type="match status" value="1"/>
</dbReference>
<dbReference type="GO" id="GO:0035494">
    <property type="term" value="P:SNARE complex disassembly"/>
    <property type="evidence" value="ECO:0007669"/>
    <property type="project" value="InterPro"/>
</dbReference>
<dbReference type="GO" id="GO:0005524">
    <property type="term" value="F:ATP binding"/>
    <property type="evidence" value="ECO:0007669"/>
    <property type="project" value="UniProtKB-UniRule"/>
</dbReference>
<comment type="caution">
    <text evidence="8">The sequence shown here is derived from an EMBL/GenBank/DDBJ whole genome shotgun (WGS) entry which is preliminary data.</text>
</comment>
<keyword evidence="6" id="KW-0813">Transport</keyword>
<gene>
    <name evidence="8" type="ORF">VNO77_04974</name>
</gene>
<evidence type="ECO:0000313" key="8">
    <source>
        <dbReference type="EMBL" id="KAK7362850.1"/>
    </source>
</evidence>
<dbReference type="GO" id="GO:0006891">
    <property type="term" value="P:intra-Golgi vesicle-mediated transport"/>
    <property type="evidence" value="ECO:0007669"/>
    <property type="project" value="TreeGrafter"/>
</dbReference>
<dbReference type="FunFam" id="3.10.330.10:FF:000007">
    <property type="entry name" value="Vesicle-fusing ATPase"/>
    <property type="match status" value="1"/>
</dbReference>
<sequence>MFLLDNTLYTAASGITFFIMILFCARTKQKQDPVEKMAGRFGLSSSGSTSMIVTNTPSQDLALTNLAFCSPSDLPKFAVPGHNNLYLASIADSFWKLIIRSGHIALNSIQRRCAKVSAAESIALSRFVPPDNFNLAVLTLELDFIKKGNKSEHIDAVVLAKQLRKRFINQVMTAGQKVLFEYHGNNYSFTVTQATVEDQDKSDSLERGMISDDTYIVFETSRDSGIKNWHCTGAIPRHYLWSLLRIHLLSQYTISYQFEPIDAYGNGSTQVCVCDLGGGKGDIELFRLGSLCVPPPLFCILENPKKAGLTPSSIPIL</sequence>
<dbReference type="Proteomes" id="UP001367508">
    <property type="component" value="Unassembled WGS sequence"/>
</dbReference>
<evidence type="ECO:0000256" key="2">
    <source>
        <dbReference type="ARBA" id="ARBA00006914"/>
    </source>
</evidence>
<comment type="function">
    <text evidence="6">Required for vesicle-mediated transport. Catalyzes the fusion of transport vesicles within the Golgi cisternae. Is also required for transport from the endoplasmic reticulum to the Golgi stack. Seems to function as a fusion protein required for the delivery of cargo proteins to all compartments of the Golgi stack independent of vesicle origin.</text>
</comment>